<evidence type="ECO:0000256" key="1">
    <source>
        <dbReference type="ARBA" id="ARBA00022670"/>
    </source>
</evidence>
<dbReference type="InterPro" id="IPR037518">
    <property type="entry name" value="MPN"/>
</dbReference>
<evidence type="ECO:0000256" key="5">
    <source>
        <dbReference type="ARBA" id="ARBA00022942"/>
    </source>
</evidence>
<keyword evidence="9" id="KW-1185">Reference proteome</keyword>
<evidence type="ECO:0000256" key="6">
    <source>
        <dbReference type="ARBA" id="ARBA00023049"/>
    </source>
</evidence>
<feature type="domain" description="MPN" evidence="7">
    <location>
        <begin position="32"/>
        <end position="167"/>
    </location>
</feature>
<keyword evidence="1" id="KW-0645">Protease</keyword>
<keyword evidence="2" id="KW-0479">Metal-binding</keyword>
<keyword evidence="6" id="KW-0482">Metalloprotease</keyword>
<dbReference type="InterPro" id="IPR000555">
    <property type="entry name" value="JAMM/MPN+_dom"/>
</dbReference>
<dbReference type="CDD" id="cd08069">
    <property type="entry name" value="MPN_RPN11_CSN5"/>
    <property type="match status" value="1"/>
</dbReference>
<dbReference type="GO" id="GO:0000502">
    <property type="term" value="C:proteasome complex"/>
    <property type="evidence" value="ECO:0007669"/>
    <property type="project" value="UniProtKB-KW"/>
</dbReference>
<accession>A0A8S1P198</accession>
<dbReference type="Pfam" id="PF01398">
    <property type="entry name" value="JAB"/>
    <property type="match status" value="1"/>
</dbReference>
<dbReference type="InterPro" id="IPR050242">
    <property type="entry name" value="JAMM_MPN+_peptidase_M67A"/>
</dbReference>
<evidence type="ECO:0000256" key="2">
    <source>
        <dbReference type="ARBA" id="ARBA00022723"/>
    </source>
</evidence>
<dbReference type="EMBL" id="CAJJDM010000098">
    <property type="protein sequence ID" value="CAD8094194.1"/>
    <property type="molecule type" value="Genomic_DNA"/>
</dbReference>
<dbReference type="Pfam" id="PF23594">
    <property type="entry name" value="RPN11_C"/>
    <property type="match status" value="1"/>
</dbReference>
<reference evidence="8" key="1">
    <citation type="submission" date="2021-01" db="EMBL/GenBank/DDBJ databases">
        <authorList>
            <consortium name="Genoscope - CEA"/>
            <person name="William W."/>
        </authorList>
    </citation>
    <scope>NUCLEOTIDE SEQUENCE</scope>
</reference>
<dbReference type="Proteomes" id="UP000688137">
    <property type="component" value="Unassembled WGS sequence"/>
</dbReference>
<dbReference type="FunFam" id="3.40.140.10:FF:000026">
    <property type="entry name" value="26S proteasome non-ATPase regulatory subunit 14"/>
    <property type="match status" value="1"/>
</dbReference>
<evidence type="ECO:0000256" key="3">
    <source>
        <dbReference type="ARBA" id="ARBA00022801"/>
    </source>
</evidence>
<dbReference type="SMART" id="SM00232">
    <property type="entry name" value="JAB_MPN"/>
    <property type="match status" value="1"/>
</dbReference>
<gene>
    <name evidence="8" type="ORF">PPRIM_AZ9-3.1.T0950047</name>
</gene>
<dbReference type="AlphaFoldDB" id="A0A8S1P198"/>
<dbReference type="GO" id="GO:0046872">
    <property type="term" value="F:metal ion binding"/>
    <property type="evidence" value="ECO:0007669"/>
    <property type="project" value="UniProtKB-KW"/>
</dbReference>
<dbReference type="GO" id="GO:0008237">
    <property type="term" value="F:metallopeptidase activity"/>
    <property type="evidence" value="ECO:0007669"/>
    <property type="project" value="UniProtKB-KW"/>
</dbReference>
<dbReference type="GO" id="GO:0006508">
    <property type="term" value="P:proteolysis"/>
    <property type="evidence" value="ECO:0007669"/>
    <property type="project" value="UniProtKB-KW"/>
</dbReference>
<proteinExistence type="predicted"/>
<keyword evidence="4" id="KW-0862">Zinc</keyword>
<evidence type="ECO:0000256" key="4">
    <source>
        <dbReference type="ARBA" id="ARBA00022833"/>
    </source>
</evidence>
<evidence type="ECO:0000313" key="9">
    <source>
        <dbReference type="Proteomes" id="UP000688137"/>
    </source>
</evidence>
<dbReference type="PANTHER" id="PTHR10410">
    <property type="entry name" value="EUKARYOTIC TRANSLATION INITIATION FACTOR 3 -RELATED"/>
    <property type="match status" value="1"/>
</dbReference>
<dbReference type="InterPro" id="IPR056263">
    <property type="entry name" value="RPN11_C"/>
</dbReference>
<name>A0A8S1P198_PARPR</name>
<organism evidence="8 9">
    <name type="scientific">Paramecium primaurelia</name>
    <dbReference type="NCBI Taxonomy" id="5886"/>
    <lineage>
        <taxon>Eukaryota</taxon>
        <taxon>Sar</taxon>
        <taxon>Alveolata</taxon>
        <taxon>Ciliophora</taxon>
        <taxon>Intramacronucleata</taxon>
        <taxon>Oligohymenophorea</taxon>
        <taxon>Peniculida</taxon>
        <taxon>Parameciidae</taxon>
        <taxon>Paramecium</taxon>
    </lineage>
</organism>
<keyword evidence="3" id="KW-0378">Hydrolase</keyword>
<keyword evidence="5" id="KW-0647">Proteasome</keyword>
<sequence>MDIQNIMQQLGAAQAGQAVNPETSIPDTAEQVTISALALIKMLKHARAGIPFEVMGLLLGDIVDDYHIRVYDVFSMPQTASSVSVESVDPIFQQKMVELLNLTGRMENCIGWYHSHPSYGCWLSSVDINTQQSYEQLNKKSIAVVIDPIQSVRGKVVIDAFRLIPQQNMLSQQEPRQTTSNTGHLQKPGLEALLRGLNRYYYSINIKFKCNDLEQKMLQNLYKNSWTEGLKCNSASENSKRNESCVEEMSKLALEYQKLIDDESKKGEQETKIKNTGKKDPKRHLGLKVDELLDENLNAILGRMMATKGF</sequence>
<dbReference type="OMA" id="LIPQQNM"/>
<protein>
    <recommendedName>
        <fullName evidence="7">MPN domain-containing protein</fullName>
    </recommendedName>
</protein>
<comment type="caution">
    <text evidence="8">The sequence shown here is derived from an EMBL/GenBank/DDBJ whole genome shotgun (WGS) entry which is preliminary data.</text>
</comment>
<evidence type="ECO:0000259" key="7">
    <source>
        <dbReference type="PROSITE" id="PS50249"/>
    </source>
</evidence>
<evidence type="ECO:0000313" key="8">
    <source>
        <dbReference type="EMBL" id="CAD8094194.1"/>
    </source>
</evidence>
<dbReference type="PROSITE" id="PS50249">
    <property type="entry name" value="MPN"/>
    <property type="match status" value="1"/>
</dbReference>